<dbReference type="RefSeq" id="WP_346051761.1">
    <property type="nucleotide sequence ID" value="NZ_JAYGII010000016.1"/>
</dbReference>
<proteinExistence type="predicted"/>
<comment type="function">
    <text evidence="5">Transfers electrons from cytochrome c551 to cytochrome oxidase.</text>
</comment>
<dbReference type="GO" id="GO:0005507">
    <property type="term" value="F:copper ion binding"/>
    <property type="evidence" value="ECO:0007669"/>
    <property type="project" value="UniProtKB-UniRule"/>
</dbReference>
<gene>
    <name evidence="7" type="primary">azu</name>
    <name evidence="7" type="ORF">VCB98_08665</name>
</gene>
<keyword evidence="4 5" id="KW-0186">Copper</keyword>
<protein>
    <recommendedName>
        <fullName evidence="5">Azurin</fullName>
    </recommendedName>
</protein>
<dbReference type="EMBL" id="JAYGII010000016">
    <property type="protein sequence ID" value="MEA5445889.1"/>
    <property type="molecule type" value="Genomic_DNA"/>
</dbReference>
<reference evidence="7 8" key="1">
    <citation type="submission" date="2023-12" db="EMBL/GenBank/DDBJ databases">
        <title>Whole-genome sequencing of halo(alkali)philic microorganisms from hypersaline lakes.</title>
        <authorList>
            <person name="Sorokin D.Y."/>
            <person name="Merkel A.Y."/>
            <person name="Messina E."/>
            <person name="Yakimov M."/>
        </authorList>
    </citation>
    <scope>NUCLEOTIDE SEQUENCE [LARGE SCALE GENOMIC DNA]</scope>
    <source>
        <strain evidence="7 8">AB-CW1</strain>
    </source>
</reference>
<dbReference type="Gene3D" id="2.60.40.420">
    <property type="entry name" value="Cupredoxins - blue copper proteins"/>
    <property type="match status" value="1"/>
</dbReference>
<comment type="caution">
    <text evidence="7">The sequence shown here is derived from an EMBL/GenBank/DDBJ whole genome shotgun (WGS) entry which is preliminary data.</text>
</comment>
<dbReference type="InterPro" id="IPR008972">
    <property type="entry name" value="Cupredoxin"/>
</dbReference>
<evidence type="ECO:0000259" key="6">
    <source>
        <dbReference type="Pfam" id="PF00127"/>
    </source>
</evidence>
<name>A0AAP6MK65_9GAMM</name>
<dbReference type="GO" id="GO:0009055">
    <property type="term" value="F:electron transfer activity"/>
    <property type="evidence" value="ECO:0007669"/>
    <property type="project" value="InterPro"/>
</dbReference>
<dbReference type="Proteomes" id="UP001302316">
    <property type="component" value="Unassembled WGS sequence"/>
</dbReference>
<dbReference type="PROSITE" id="PS00196">
    <property type="entry name" value="COPPER_BLUE"/>
    <property type="match status" value="1"/>
</dbReference>
<feature type="signal peptide" evidence="5">
    <location>
        <begin position="1"/>
        <end position="23"/>
    </location>
</feature>
<accession>A0AAP6MK65</accession>
<dbReference type="SUPFAM" id="SSF49503">
    <property type="entry name" value="Cupredoxins"/>
    <property type="match status" value="1"/>
</dbReference>
<dbReference type="InterPro" id="IPR014068">
    <property type="entry name" value="Azurin"/>
</dbReference>
<dbReference type="InterPro" id="IPR050845">
    <property type="entry name" value="Cu-binding_ET"/>
</dbReference>
<dbReference type="NCBIfam" id="TIGR02695">
    <property type="entry name" value="azurin"/>
    <property type="match status" value="1"/>
</dbReference>
<evidence type="ECO:0000313" key="7">
    <source>
        <dbReference type="EMBL" id="MEA5445889.1"/>
    </source>
</evidence>
<feature type="domain" description="Blue (type 1) copper" evidence="6">
    <location>
        <begin position="25"/>
        <end position="149"/>
    </location>
</feature>
<keyword evidence="5" id="KW-0574">Periplasm</keyword>
<keyword evidence="2 5" id="KW-0479">Metal-binding</keyword>
<keyword evidence="3 5" id="KW-0249">Electron transport</keyword>
<dbReference type="PANTHER" id="PTHR38439">
    <property type="entry name" value="AURACYANIN-B"/>
    <property type="match status" value="1"/>
</dbReference>
<evidence type="ECO:0000256" key="5">
    <source>
        <dbReference type="RuleBase" id="RU363017"/>
    </source>
</evidence>
<evidence type="ECO:0000256" key="3">
    <source>
        <dbReference type="ARBA" id="ARBA00022982"/>
    </source>
</evidence>
<dbReference type="InterPro" id="IPR000923">
    <property type="entry name" value="BlueCu_1"/>
</dbReference>
<organism evidence="7 8">
    <name type="scientific">Natronospira elongata</name>
    <dbReference type="NCBI Taxonomy" id="3110268"/>
    <lineage>
        <taxon>Bacteria</taxon>
        <taxon>Pseudomonadati</taxon>
        <taxon>Pseudomonadota</taxon>
        <taxon>Gammaproteobacteria</taxon>
        <taxon>Natronospirales</taxon>
        <taxon>Natronospiraceae</taxon>
        <taxon>Natronospira</taxon>
    </lineage>
</organism>
<evidence type="ECO:0000256" key="1">
    <source>
        <dbReference type="ARBA" id="ARBA00022448"/>
    </source>
</evidence>
<evidence type="ECO:0000256" key="4">
    <source>
        <dbReference type="ARBA" id="ARBA00023008"/>
    </source>
</evidence>
<dbReference type="AlphaFoldDB" id="A0AAP6MK65"/>
<dbReference type="PANTHER" id="PTHR38439:SF2">
    <property type="entry name" value="OUTER MEMBRANE PROTEIN H.8"/>
    <property type="match status" value="1"/>
</dbReference>
<keyword evidence="5" id="KW-0732">Signal</keyword>
<dbReference type="GO" id="GO:0042597">
    <property type="term" value="C:periplasmic space"/>
    <property type="evidence" value="ECO:0007669"/>
    <property type="project" value="UniProtKB-SubCell"/>
</dbReference>
<dbReference type="Pfam" id="PF00127">
    <property type="entry name" value="Copper-bind"/>
    <property type="match status" value="1"/>
</dbReference>
<sequence>MGKQTLLPTLLITLFFLAPSAWAGDCSITVDSDDAMSFDTDEIVIDQSCDVIELTLTHSGDLGIEAMGHNIVFTRAEDLEALAQDAMEASDDDYVPAGDERVIAATDLIGGGESTTLELDPSLFEEDGDYRFFCSFPGHWGAMQGEVVIR</sequence>
<dbReference type="InterPro" id="IPR028871">
    <property type="entry name" value="BlueCu_1_BS"/>
</dbReference>
<comment type="subcellular location">
    <subcellularLocation>
        <location evidence="5">Periplasm</location>
    </subcellularLocation>
</comment>
<keyword evidence="1 5" id="KW-0813">Transport</keyword>
<evidence type="ECO:0000256" key="2">
    <source>
        <dbReference type="ARBA" id="ARBA00022723"/>
    </source>
</evidence>
<feature type="chain" id="PRO_5042668654" description="Azurin" evidence="5">
    <location>
        <begin position="24"/>
        <end position="150"/>
    </location>
</feature>
<keyword evidence="8" id="KW-1185">Reference proteome</keyword>
<evidence type="ECO:0000313" key="8">
    <source>
        <dbReference type="Proteomes" id="UP001302316"/>
    </source>
</evidence>
<dbReference type="CDD" id="cd13922">
    <property type="entry name" value="Azurin"/>
    <property type="match status" value="1"/>
</dbReference>